<feature type="non-terminal residue" evidence="1">
    <location>
        <position position="96"/>
    </location>
</feature>
<reference evidence="1 2" key="1">
    <citation type="journal article" date="2021" name="BMC Genomics">
        <title>Datura genome reveals duplications of psychoactive alkaloid biosynthetic genes and high mutation rate following tissue culture.</title>
        <authorList>
            <person name="Rajewski A."/>
            <person name="Carter-House D."/>
            <person name="Stajich J."/>
            <person name="Litt A."/>
        </authorList>
    </citation>
    <scope>NUCLEOTIDE SEQUENCE [LARGE SCALE GENOMIC DNA]</scope>
    <source>
        <strain evidence="1">AR-01</strain>
    </source>
</reference>
<feature type="non-terminal residue" evidence="1">
    <location>
        <position position="1"/>
    </location>
</feature>
<sequence>DNVTANERTGGGEVEDWQPLLVVFREVRLLVSDGEGRYRGGLAGSGCCIPAGSVWLVAAISGRRRWIGRGKDVRWLVLFTGEDGDGRGIEGDEARE</sequence>
<protein>
    <submittedName>
        <fullName evidence="1">Uncharacterized protein</fullName>
    </submittedName>
</protein>
<keyword evidence="2" id="KW-1185">Reference proteome</keyword>
<accession>A0ABS8S8X8</accession>
<name>A0ABS8S8X8_DATST</name>
<evidence type="ECO:0000313" key="1">
    <source>
        <dbReference type="EMBL" id="MCD7455295.1"/>
    </source>
</evidence>
<organism evidence="1 2">
    <name type="scientific">Datura stramonium</name>
    <name type="common">Jimsonweed</name>
    <name type="synonym">Common thornapple</name>
    <dbReference type="NCBI Taxonomy" id="4076"/>
    <lineage>
        <taxon>Eukaryota</taxon>
        <taxon>Viridiplantae</taxon>
        <taxon>Streptophyta</taxon>
        <taxon>Embryophyta</taxon>
        <taxon>Tracheophyta</taxon>
        <taxon>Spermatophyta</taxon>
        <taxon>Magnoliopsida</taxon>
        <taxon>eudicotyledons</taxon>
        <taxon>Gunneridae</taxon>
        <taxon>Pentapetalae</taxon>
        <taxon>asterids</taxon>
        <taxon>lamiids</taxon>
        <taxon>Solanales</taxon>
        <taxon>Solanaceae</taxon>
        <taxon>Solanoideae</taxon>
        <taxon>Datureae</taxon>
        <taxon>Datura</taxon>
    </lineage>
</organism>
<dbReference type="EMBL" id="JACEIK010000338">
    <property type="protein sequence ID" value="MCD7455295.1"/>
    <property type="molecule type" value="Genomic_DNA"/>
</dbReference>
<proteinExistence type="predicted"/>
<evidence type="ECO:0000313" key="2">
    <source>
        <dbReference type="Proteomes" id="UP000823775"/>
    </source>
</evidence>
<dbReference type="Proteomes" id="UP000823775">
    <property type="component" value="Unassembled WGS sequence"/>
</dbReference>
<comment type="caution">
    <text evidence="1">The sequence shown here is derived from an EMBL/GenBank/DDBJ whole genome shotgun (WGS) entry which is preliminary data.</text>
</comment>
<gene>
    <name evidence="1" type="ORF">HAX54_027696</name>
</gene>